<dbReference type="Proteomes" id="UP000219453">
    <property type="component" value="Unassembled WGS sequence"/>
</dbReference>
<feature type="region of interest" description="Disordered" evidence="1">
    <location>
        <begin position="269"/>
        <end position="291"/>
    </location>
</feature>
<reference evidence="2 3" key="1">
    <citation type="submission" date="2017-09" db="EMBL/GenBank/DDBJ databases">
        <authorList>
            <person name="Ehlers B."/>
            <person name="Leendertz F.H."/>
        </authorList>
    </citation>
    <scope>NUCLEOTIDE SEQUENCE [LARGE SCALE GENOMIC DNA]</scope>
    <source>
        <strain evidence="2 3">DSM 27208</strain>
    </source>
</reference>
<organism evidence="2 3">
    <name type="scientific">Natronoarchaeum philippinense</name>
    <dbReference type="NCBI Taxonomy" id="558529"/>
    <lineage>
        <taxon>Archaea</taxon>
        <taxon>Methanobacteriati</taxon>
        <taxon>Methanobacteriota</taxon>
        <taxon>Stenosarchaea group</taxon>
        <taxon>Halobacteria</taxon>
        <taxon>Halobacteriales</taxon>
        <taxon>Natronoarchaeaceae</taxon>
    </lineage>
</organism>
<dbReference type="AlphaFoldDB" id="A0A285NS62"/>
<sequence length="291" mass="32744">MGSGLNVPVNDDDRKERLEELLAASSTSTNTDFGRHLIDAAHEIWEQSDAEDPIEALRDADVDGDGGIDYDPNERRSEKLDVETIRRILDERTEPAINPLHIPDGAANELYNLDERIDLCMAAARAKYETFGRASAETIVVRVLGRGSNDYYIDPDRADVPGEMVNRGFSEPRLPTVEQDKATYTSSSAYLRTWVSLVNQVLELDLGDLSDIQLARYFGESGQSAVEILIEQGERLLILRDGSEDMIRDLIESLEQFKREVDEEAFKRAQEQASREYESAASRLEVEEAEE</sequence>
<keyword evidence="3" id="KW-1185">Reference proteome</keyword>
<feature type="compositionally biased region" description="Basic and acidic residues" evidence="1">
    <location>
        <begin position="269"/>
        <end position="278"/>
    </location>
</feature>
<dbReference type="EMBL" id="OBEJ01000002">
    <property type="protein sequence ID" value="SNZ12309.1"/>
    <property type="molecule type" value="Genomic_DNA"/>
</dbReference>
<proteinExistence type="predicted"/>
<evidence type="ECO:0000313" key="3">
    <source>
        <dbReference type="Proteomes" id="UP000219453"/>
    </source>
</evidence>
<evidence type="ECO:0000256" key="1">
    <source>
        <dbReference type="SAM" id="MobiDB-lite"/>
    </source>
</evidence>
<accession>A0A285NS62</accession>
<dbReference type="RefSeq" id="WP_097008561.1">
    <property type="nucleotide sequence ID" value="NZ_OBEJ01000002.1"/>
</dbReference>
<gene>
    <name evidence="2" type="ORF">SAMN06269185_1604</name>
</gene>
<protein>
    <submittedName>
        <fullName evidence="2">Uncharacterized protein</fullName>
    </submittedName>
</protein>
<evidence type="ECO:0000313" key="2">
    <source>
        <dbReference type="EMBL" id="SNZ12309.1"/>
    </source>
</evidence>
<name>A0A285NS62_NATPI</name>